<evidence type="ECO:0000256" key="1">
    <source>
        <dbReference type="ARBA" id="ARBA00008164"/>
    </source>
</evidence>
<proteinExistence type="inferred from homology"/>
<dbReference type="OrthoDB" id="2105077at2759"/>
<dbReference type="InterPro" id="IPR043202">
    <property type="entry name" value="Band-7_stomatin-like"/>
</dbReference>
<dbReference type="PANTHER" id="PTHR10264:SF19">
    <property type="entry name" value="AT06885P-RELATED"/>
    <property type="match status" value="1"/>
</dbReference>
<dbReference type="Gene3D" id="6.10.250.2090">
    <property type="match status" value="1"/>
</dbReference>
<dbReference type="InterPro" id="IPR001107">
    <property type="entry name" value="Band_7"/>
</dbReference>
<dbReference type="SUPFAM" id="SSF117892">
    <property type="entry name" value="Band 7/SPFH domain"/>
    <property type="match status" value="1"/>
</dbReference>
<feature type="region of interest" description="Disordered" evidence="2">
    <location>
        <begin position="343"/>
        <end position="362"/>
    </location>
</feature>
<dbReference type="Gene3D" id="3.30.479.30">
    <property type="entry name" value="Band 7 domain"/>
    <property type="match status" value="1"/>
</dbReference>
<feature type="domain" description="Band 7" evidence="4">
    <location>
        <begin position="103"/>
        <end position="261"/>
    </location>
</feature>
<evidence type="ECO:0000256" key="3">
    <source>
        <dbReference type="SAM" id="Phobius"/>
    </source>
</evidence>
<evidence type="ECO:0000313" key="5">
    <source>
        <dbReference type="Proteomes" id="UP001652661"/>
    </source>
</evidence>
<evidence type="ECO:0000259" key="4">
    <source>
        <dbReference type="SMART" id="SM00244"/>
    </source>
</evidence>
<name>A0A6P4JA62_DROKI</name>
<gene>
    <name evidence="6" type="primary">LOC108085599</name>
</gene>
<dbReference type="AlphaFoldDB" id="A0A6P4JA62"/>
<feature type="region of interest" description="Disordered" evidence="2">
    <location>
        <begin position="30"/>
        <end position="71"/>
    </location>
</feature>
<evidence type="ECO:0000256" key="2">
    <source>
        <dbReference type="SAM" id="MobiDB-lite"/>
    </source>
</evidence>
<dbReference type="RefSeq" id="XP_017037755.2">
    <property type="nucleotide sequence ID" value="XM_017182266.3"/>
</dbReference>
<keyword evidence="5" id="KW-1185">Reference proteome</keyword>
<reference evidence="6" key="1">
    <citation type="submission" date="2025-08" db="UniProtKB">
        <authorList>
            <consortium name="RefSeq"/>
        </authorList>
    </citation>
    <scope>IDENTIFICATION</scope>
    <source>
        <strain evidence="6">14028-0561.14</strain>
        <tissue evidence="6">Whole fly</tissue>
    </source>
</reference>
<comment type="similarity">
    <text evidence="1">Belongs to the band 7/mec-2 family.</text>
</comment>
<dbReference type="PRINTS" id="PR00721">
    <property type="entry name" value="STOMATIN"/>
</dbReference>
<organism evidence="5 6">
    <name type="scientific">Drosophila kikkawai</name>
    <name type="common">Fruit fly</name>
    <dbReference type="NCBI Taxonomy" id="30033"/>
    <lineage>
        <taxon>Eukaryota</taxon>
        <taxon>Metazoa</taxon>
        <taxon>Ecdysozoa</taxon>
        <taxon>Arthropoda</taxon>
        <taxon>Hexapoda</taxon>
        <taxon>Insecta</taxon>
        <taxon>Pterygota</taxon>
        <taxon>Neoptera</taxon>
        <taxon>Endopterygota</taxon>
        <taxon>Diptera</taxon>
        <taxon>Brachycera</taxon>
        <taxon>Muscomorpha</taxon>
        <taxon>Ephydroidea</taxon>
        <taxon>Drosophilidae</taxon>
        <taxon>Drosophila</taxon>
        <taxon>Sophophora</taxon>
    </lineage>
</organism>
<feature type="region of interest" description="Disordered" evidence="2">
    <location>
        <begin position="438"/>
        <end position="458"/>
    </location>
</feature>
<feature type="transmembrane region" description="Helical" evidence="3">
    <location>
        <begin position="84"/>
        <end position="108"/>
    </location>
</feature>
<dbReference type="InterPro" id="IPR036013">
    <property type="entry name" value="Band_7/SPFH_dom_sf"/>
</dbReference>
<protein>
    <submittedName>
        <fullName evidence="6">Band 7 protein AGAP004871 isoform X1</fullName>
    </submittedName>
</protein>
<dbReference type="InterPro" id="IPR001972">
    <property type="entry name" value="Stomatin_HflK_fam"/>
</dbReference>
<dbReference type="GeneID" id="108085599"/>
<sequence>MLQTSHIFLGSQFQIIIRFHFVMSNRNEVKPPAGPEPSKAPPLEGQGASGFQRPSNNDGGGRKPPPSRYIQTTEEEKSSVFEKCAVFICWIFVVLFFPLSLCCCILVVPEYIRLIVLRLGRLRKGAKGPGLVFFLPCIDGVQAVDMRTDVYKVWPQDVLTKDSVTITVNAVIYYCIYDAIDSIIQVDNVKEATLMIAKVTLRNIVGSKTLNVLLTSRQALSREIQEAVAEITARWGVRMERVDLMDIILPSSLERSLASEAEAVREARAKIILAEGELKASKALKEASDVMAQNKITLQLRHLQILSSIATERRVRIIYPIPMEIMEPFMDSKGPQTVTVMASTSGGGGGAGGSGGAGRSGGGGGSNILSNFFIGGTDDTQPSGTDATEPKGQDEPGFSGTLVPEPHSNAATNLRSSFVAVDMDRIQKSPLNLMQKDDAARTSTPGEQYIDRESDSEHRHPLTIASQNFRSSGAPDVYGPGILSGLPASSLVISRRLAVSWQQDNGTWQGQA</sequence>
<keyword evidence="3" id="KW-0472">Membrane</keyword>
<evidence type="ECO:0000313" key="6">
    <source>
        <dbReference type="RefSeq" id="XP_017037755.2"/>
    </source>
</evidence>
<keyword evidence="3" id="KW-1133">Transmembrane helix</keyword>
<feature type="compositionally biased region" description="Basic and acidic residues" evidence="2">
    <location>
        <begin position="449"/>
        <end position="458"/>
    </location>
</feature>
<dbReference type="Proteomes" id="UP001652661">
    <property type="component" value="Chromosome 3R"/>
</dbReference>
<accession>A0A6P4JA62</accession>
<dbReference type="GO" id="GO:0009898">
    <property type="term" value="C:cytoplasmic side of plasma membrane"/>
    <property type="evidence" value="ECO:0007669"/>
    <property type="project" value="UniProtKB-ARBA"/>
</dbReference>
<feature type="region of interest" description="Disordered" evidence="2">
    <location>
        <begin position="367"/>
        <end position="409"/>
    </location>
</feature>
<dbReference type="SMART" id="SM00244">
    <property type="entry name" value="PHB"/>
    <property type="match status" value="1"/>
</dbReference>
<feature type="compositionally biased region" description="Gly residues" evidence="2">
    <location>
        <begin position="345"/>
        <end position="362"/>
    </location>
</feature>
<dbReference type="PANTHER" id="PTHR10264">
    <property type="entry name" value="BAND 7 PROTEIN-RELATED"/>
    <property type="match status" value="1"/>
</dbReference>
<dbReference type="Pfam" id="PF01145">
    <property type="entry name" value="Band_7"/>
    <property type="match status" value="1"/>
</dbReference>
<keyword evidence="3" id="KW-0812">Transmembrane</keyword>